<keyword evidence="2" id="KW-1185">Reference proteome</keyword>
<protein>
    <submittedName>
        <fullName evidence="1">Uncharacterized protein</fullName>
    </submittedName>
</protein>
<comment type="caution">
    <text evidence="1">The sequence shown here is derived from an EMBL/GenBank/DDBJ whole genome shotgun (WGS) entry which is preliminary data.</text>
</comment>
<dbReference type="RefSeq" id="WP_136932877.1">
    <property type="nucleotide sequence ID" value="NZ_SSMQ01000041.1"/>
</dbReference>
<dbReference type="EMBL" id="SSMQ01000041">
    <property type="protein sequence ID" value="TKD01185.1"/>
    <property type="molecule type" value="Genomic_DNA"/>
</dbReference>
<organism evidence="1 2">
    <name type="scientific">Polyangium fumosum</name>
    <dbReference type="NCBI Taxonomy" id="889272"/>
    <lineage>
        <taxon>Bacteria</taxon>
        <taxon>Pseudomonadati</taxon>
        <taxon>Myxococcota</taxon>
        <taxon>Polyangia</taxon>
        <taxon>Polyangiales</taxon>
        <taxon>Polyangiaceae</taxon>
        <taxon>Polyangium</taxon>
    </lineage>
</organism>
<gene>
    <name evidence="1" type="ORF">E8A74_31795</name>
</gene>
<evidence type="ECO:0000313" key="2">
    <source>
        <dbReference type="Proteomes" id="UP000309215"/>
    </source>
</evidence>
<dbReference type="Proteomes" id="UP000309215">
    <property type="component" value="Unassembled WGS sequence"/>
</dbReference>
<name>A0A4U1J259_9BACT</name>
<accession>A0A4U1J259</accession>
<dbReference type="AlphaFoldDB" id="A0A4U1J259"/>
<dbReference type="OrthoDB" id="517757at2"/>
<proteinExistence type="predicted"/>
<sequence length="309" mass="33439">MGPLELNKLEESATGRAIDAVLKGQAVLDTFVDFTSGLVRNVFGTIVDSTMEQLEAYTELVASVSGSLEAYEQRTFPNLEGNTGDVIKYIANFIRPTFGDAGWTTFSRAGAVYTPDTIKIDATKLADFKAHYAGVVVPVKFAGELSPIERTIYDNQVLTANNEMPAERLYAFTLAKFRKELKASYDKLLTILKLGMQKLVITEGRIATKITFHVSASESDAQQSSSATTDYTVQASNIGGSLSGSVLKRALGFQLGGARTKQSTTLKVNVVNEQKTAVTTLDAEIMGEVELKFRSDYFPSFDPAAPAGP</sequence>
<evidence type="ECO:0000313" key="1">
    <source>
        <dbReference type="EMBL" id="TKD01185.1"/>
    </source>
</evidence>
<reference evidence="1 2" key="1">
    <citation type="submission" date="2019-04" db="EMBL/GenBank/DDBJ databases">
        <authorList>
            <person name="Li Y."/>
            <person name="Wang J."/>
        </authorList>
    </citation>
    <scope>NUCLEOTIDE SEQUENCE [LARGE SCALE GENOMIC DNA]</scope>
    <source>
        <strain evidence="1 2">DSM 14668</strain>
    </source>
</reference>